<evidence type="ECO:0000256" key="1">
    <source>
        <dbReference type="SAM" id="MobiDB-lite"/>
    </source>
</evidence>
<feature type="non-terminal residue" evidence="2">
    <location>
        <position position="57"/>
    </location>
</feature>
<dbReference type="AlphaFoldDB" id="A0AAN8WYJ0"/>
<protein>
    <submittedName>
        <fullName evidence="2">Uncharacterized protein</fullName>
    </submittedName>
</protein>
<evidence type="ECO:0000313" key="2">
    <source>
        <dbReference type="EMBL" id="KAK7071113.1"/>
    </source>
</evidence>
<keyword evidence="3" id="KW-1185">Reference proteome</keyword>
<feature type="non-terminal residue" evidence="2">
    <location>
        <position position="1"/>
    </location>
</feature>
<dbReference type="Proteomes" id="UP001381693">
    <property type="component" value="Unassembled WGS sequence"/>
</dbReference>
<dbReference type="EMBL" id="JAXCGZ010015141">
    <property type="protein sequence ID" value="KAK7071113.1"/>
    <property type="molecule type" value="Genomic_DNA"/>
</dbReference>
<reference evidence="2 3" key="1">
    <citation type="submission" date="2023-11" db="EMBL/GenBank/DDBJ databases">
        <title>Halocaridina rubra genome assembly.</title>
        <authorList>
            <person name="Smith C."/>
        </authorList>
    </citation>
    <scope>NUCLEOTIDE SEQUENCE [LARGE SCALE GENOMIC DNA]</scope>
    <source>
        <strain evidence="2">EP-1</strain>
        <tissue evidence="2">Whole</tissue>
    </source>
</reference>
<evidence type="ECO:0000313" key="3">
    <source>
        <dbReference type="Proteomes" id="UP001381693"/>
    </source>
</evidence>
<sequence>RTQSKERFGDTIRMYNTRKRKEKTELLTIWQNAKMGTDAQPYRGGGPVQYKTMDRLR</sequence>
<proteinExistence type="predicted"/>
<gene>
    <name evidence="2" type="ORF">SK128_026974</name>
</gene>
<accession>A0AAN8WYJ0</accession>
<feature type="region of interest" description="Disordered" evidence="1">
    <location>
        <begin position="37"/>
        <end position="57"/>
    </location>
</feature>
<name>A0AAN8WYJ0_HALRR</name>
<organism evidence="2 3">
    <name type="scientific">Halocaridina rubra</name>
    <name type="common">Hawaiian red shrimp</name>
    <dbReference type="NCBI Taxonomy" id="373956"/>
    <lineage>
        <taxon>Eukaryota</taxon>
        <taxon>Metazoa</taxon>
        <taxon>Ecdysozoa</taxon>
        <taxon>Arthropoda</taxon>
        <taxon>Crustacea</taxon>
        <taxon>Multicrustacea</taxon>
        <taxon>Malacostraca</taxon>
        <taxon>Eumalacostraca</taxon>
        <taxon>Eucarida</taxon>
        <taxon>Decapoda</taxon>
        <taxon>Pleocyemata</taxon>
        <taxon>Caridea</taxon>
        <taxon>Atyoidea</taxon>
        <taxon>Atyidae</taxon>
        <taxon>Halocaridina</taxon>
    </lineage>
</organism>
<comment type="caution">
    <text evidence="2">The sequence shown here is derived from an EMBL/GenBank/DDBJ whole genome shotgun (WGS) entry which is preliminary data.</text>
</comment>